<proteinExistence type="predicted"/>
<sequence>MARYTCLFTLGASLENLIPLINETLQSCNLNVIYFNADYIMAKEIPGKVPFPKLVTVEVLVDRTTATGEEVKVNLVSKNEELPLQTDNHCYQVFDVITKAISEDKNWRLIETVR</sequence>
<accession>A0A8J8CNJ1</accession>
<gene>
    <name evidence="1" type="ORF">GS601_20430</name>
</gene>
<dbReference type="RefSeq" id="WP_162425153.1">
    <property type="nucleotide sequence ID" value="NZ_WVIE01000035.1"/>
</dbReference>
<dbReference type="EMBL" id="WVIE01000035">
    <property type="protein sequence ID" value="NDJ19625.1"/>
    <property type="molecule type" value="Genomic_DNA"/>
</dbReference>
<dbReference type="AlphaFoldDB" id="A0A8J8CNJ1"/>
<comment type="caution">
    <text evidence="1">The sequence shown here is derived from an EMBL/GenBank/DDBJ whole genome shotgun (WGS) entry which is preliminary data.</text>
</comment>
<keyword evidence="2" id="KW-1185">Reference proteome</keyword>
<protein>
    <submittedName>
        <fullName evidence="1">Uncharacterized protein</fullName>
    </submittedName>
</protein>
<name>A0A8J8CNJ1_9CYAN</name>
<evidence type="ECO:0000313" key="1">
    <source>
        <dbReference type="EMBL" id="NDJ19625.1"/>
    </source>
</evidence>
<dbReference type="Proteomes" id="UP000646053">
    <property type="component" value="Unassembled WGS sequence"/>
</dbReference>
<reference evidence="1" key="1">
    <citation type="submission" date="2019-12" db="EMBL/GenBank/DDBJ databases">
        <title>High-Quality draft genome sequences of three cyanobacteria isolated from the limestone walls of the Old Cathedral of Coimbra.</title>
        <authorList>
            <person name="Tiago I."/>
            <person name="Soares F."/>
            <person name="Portugal A."/>
        </authorList>
    </citation>
    <scope>NUCLEOTIDE SEQUENCE</scope>
    <source>
        <strain evidence="1">A</strain>
    </source>
</reference>
<evidence type="ECO:0000313" key="2">
    <source>
        <dbReference type="Proteomes" id="UP000646053"/>
    </source>
</evidence>
<organism evidence="1 2">
    <name type="scientific">Myxacorys almedinensis A</name>
    <dbReference type="NCBI Taxonomy" id="2690445"/>
    <lineage>
        <taxon>Bacteria</taxon>
        <taxon>Bacillati</taxon>
        <taxon>Cyanobacteriota</taxon>
        <taxon>Cyanophyceae</taxon>
        <taxon>Leptolyngbyales</taxon>
        <taxon>Leptolyngbyaceae</taxon>
        <taxon>Myxacorys</taxon>
        <taxon>Myxacorys almedinensis</taxon>
    </lineage>
</organism>